<dbReference type="AlphaFoldDB" id="A0A245ZEX3"/>
<dbReference type="InterPro" id="IPR015421">
    <property type="entry name" value="PyrdxlP-dep_Trfase_major"/>
</dbReference>
<feature type="region of interest" description="Disordered" evidence="6">
    <location>
        <begin position="1"/>
        <end position="20"/>
    </location>
</feature>
<dbReference type="PANTHER" id="PTHR11773">
    <property type="entry name" value="GLYCINE DEHYDROGENASE, DECARBOXYLATING"/>
    <property type="match status" value="1"/>
</dbReference>
<dbReference type="SUPFAM" id="SSF53383">
    <property type="entry name" value="PLP-dependent transferases"/>
    <property type="match status" value="1"/>
</dbReference>
<organism evidence="9 10">
    <name type="scientific">Sphingomonas mucosissima</name>
    <dbReference type="NCBI Taxonomy" id="370959"/>
    <lineage>
        <taxon>Bacteria</taxon>
        <taxon>Pseudomonadati</taxon>
        <taxon>Pseudomonadota</taxon>
        <taxon>Alphaproteobacteria</taxon>
        <taxon>Sphingomonadales</taxon>
        <taxon>Sphingomonadaceae</taxon>
        <taxon>Sphingomonas</taxon>
    </lineage>
</organism>
<feature type="domain" description="Aminotransferase class V" evidence="7">
    <location>
        <begin position="185"/>
        <end position="302"/>
    </location>
</feature>
<dbReference type="GO" id="GO:0016594">
    <property type="term" value="F:glycine binding"/>
    <property type="evidence" value="ECO:0007669"/>
    <property type="project" value="TreeGrafter"/>
</dbReference>
<dbReference type="InterPro" id="IPR000192">
    <property type="entry name" value="Aminotrans_V_dom"/>
</dbReference>
<dbReference type="PANTHER" id="PTHR11773:SF1">
    <property type="entry name" value="GLYCINE DEHYDROGENASE (DECARBOXYLATING), MITOCHONDRIAL"/>
    <property type="match status" value="1"/>
</dbReference>
<dbReference type="Gene3D" id="6.20.440.10">
    <property type="match status" value="1"/>
</dbReference>
<dbReference type="FunFam" id="3.40.640.10:FF:000224">
    <property type="entry name" value="Probable glycine dehydrogenase (decarboxylating) subunit 2"/>
    <property type="match status" value="1"/>
</dbReference>
<dbReference type="GO" id="GO:0004375">
    <property type="term" value="F:glycine dehydrogenase (decarboxylating) activity"/>
    <property type="evidence" value="ECO:0007669"/>
    <property type="project" value="UniProtKB-EC"/>
</dbReference>
<evidence type="ECO:0000256" key="1">
    <source>
        <dbReference type="ARBA" id="ARBA00003788"/>
    </source>
</evidence>
<dbReference type="GO" id="GO:0030170">
    <property type="term" value="F:pyridoxal phosphate binding"/>
    <property type="evidence" value="ECO:0007669"/>
    <property type="project" value="TreeGrafter"/>
</dbReference>
<dbReference type="EC" id="1.4.4.2" evidence="2"/>
<dbReference type="Gene3D" id="3.40.640.10">
    <property type="entry name" value="Type I PLP-dependent aspartate aminotransferase-like (Major domain)"/>
    <property type="match status" value="1"/>
</dbReference>
<evidence type="ECO:0000259" key="8">
    <source>
        <dbReference type="Pfam" id="PF21478"/>
    </source>
</evidence>
<accession>A0A245ZEX3</accession>
<comment type="function">
    <text evidence="1">The glycine cleavage system catalyzes the degradation of glycine. The P protein binds the alpha-amino group of glycine through its pyridoxal phosphate cofactor; CO(2) is released and the remaining methylamine moiety is then transferred to the lipoamide cofactor of the H protein.</text>
</comment>
<keyword evidence="3" id="KW-0663">Pyridoxal phosphate</keyword>
<dbReference type="OrthoDB" id="9801272at2"/>
<protein>
    <recommendedName>
        <fullName evidence="2">glycine dehydrogenase (aminomethyl-transferring)</fullName>
        <ecNumber evidence="2">1.4.4.2</ecNumber>
    </recommendedName>
</protein>
<evidence type="ECO:0000313" key="9">
    <source>
        <dbReference type="EMBL" id="OWK28300.1"/>
    </source>
</evidence>
<comment type="catalytic activity">
    <reaction evidence="5">
        <text>N(6)-[(R)-lipoyl]-L-lysyl-[glycine-cleavage complex H protein] + glycine + H(+) = N(6)-[(R)-S(8)-aminomethyldihydrolipoyl]-L-lysyl-[glycine-cleavage complex H protein] + CO2</text>
        <dbReference type="Rhea" id="RHEA:24304"/>
        <dbReference type="Rhea" id="RHEA-COMP:10494"/>
        <dbReference type="Rhea" id="RHEA-COMP:10495"/>
        <dbReference type="ChEBI" id="CHEBI:15378"/>
        <dbReference type="ChEBI" id="CHEBI:16526"/>
        <dbReference type="ChEBI" id="CHEBI:57305"/>
        <dbReference type="ChEBI" id="CHEBI:83099"/>
        <dbReference type="ChEBI" id="CHEBI:83143"/>
        <dbReference type="EC" id="1.4.4.2"/>
    </reaction>
</comment>
<dbReference type="InterPro" id="IPR049316">
    <property type="entry name" value="GDC-P_C"/>
</dbReference>
<dbReference type="RefSeq" id="WP_088335049.1">
    <property type="nucleotide sequence ID" value="NZ_NBBJ01000006.1"/>
</dbReference>
<reference evidence="9 10" key="1">
    <citation type="submission" date="2017-03" db="EMBL/GenBank/DDBJ databases">
        <title>Genome sequence of Sphingomonas mucosissima DSM 17494.</title>
        <authorList>
            <person name="Poehlein A."/>
            <person name="Wuebbeler J.H."/>
            <person name="Steinbuechel A."/>
            <person name="Daniel R."/>
        </authorList>
    </citation>
    <scope>NUCLEOTIDE SEQUENCE [LARGE SCALE GENOMIC DNA]</scope>
    <source>
        <strain evidence="9 10">DSM 17494</strain>
    </source>
</reference>
<comment type="caution">
    <text evidence="9">The sequence shown here is derived from an EMBL/GenBank/DDBJ whole genome shotgun (WGS) entry which is preliminary data.</text>
</comment>
<evidence type="ECO:0000256" key="4">
    <source>
        <dbReference type="ARBA" id="ARBA00023002"/>
    </source>
</evidence>
<proteinExistence type="predicted"/>
<dbReference type="GO" id="GO:0005829">
    <property type="term" value="C:cytosol"/>
    <property type="evidence" value="ECO:0007669"/>
    <property type="project" value="TreeGrafter"/>
</dbReference>
<evidence type="ECO:0000256" key="2">
    <source>
        <dbReference type="ARBA" id="ARBA00012134"/>
    </source>
</evidence>
<dbReference type="InterPro" id="IPR015424">
    <property type="entry name" value="PyrdxlP-dep_Trfase"/>
</dbReference>
<dbReference type="GO" id="GO:0019464">
    <property type="term" value="P:glycine decarboxylation via glycine cleavage system"/>
    <property type="evidence" value="ECO:0007669"/>
    <property type="project" value="TreeGrafter"/>
</dbReference>
<name>A0A245ZEX3_9SPHN</name>
<dbReference type="Gene3D" id="3.90.1150.10">
    <property type="entry name" value="Aspartate Aminotransferase, domain 1"/>
    <property type="match status" value="1"/>
</dbReference>
<evidence type="ECO:0000259" key="7">
    <source>
        <dbReference type="Pfam" id="PF00266"/>
    </source>
</evidence>
<dbReference type="Pfam" id="PF00266">
    <property type="entry name" value="Aminotran_5"/>
    <property type="match status" value="1"/>
</dbReference>
<dbReference type="GO" id="GO:0005960">
    <property type="term" value="C:glycine cleavage complex"/>
    <property type="evidence" value="ECO:0007669"/>
    <property type="project" value="TreeGrafter"/>
</dbReference>
<feature type="domain" description="Glycine dehydrogenase C-terminal" evidence="8">
    <location>
        <begin position="390"/>
        <end position="489"/>
    </location>
</feature>
<dbReference type="Pfam" id="PF21478">
    <property type="entry name" value="GcvP2_C"/>
    <property type="match status" value="1"/>
</dbReference>
<keyword evidence="4 9" id="KW-0560">Oxidoreductase</keyword>
<dbReference type="Proteomes" id="UP000197783">
    <property type="component" value="Unassembled WGS sequence"/>
</dbReference>
<evidence type="ECO:0000313" key="10">
    <source>
        <dbReference type="Proteomes" id="UP000197783"/>
    </source>
</evidence>
<gene>
    <name evidence="9" type="primary">gcvPB</name>
    <name evidence="9" type="ORF">SPMU_31560</name>
</gene>
<sequence length="531" mass="56589">MALNQSGWRPTSPEQGSATSATFTGNKALMLEEALIFEIGSTDTSGVEVAEPVSTASRLGNLARTAPIGLPGLSEPETVRHYTRLSRQNYAIDLGLFPLGSCTMKHNPRLNEKMARLPGFADVHPLQPVDTVQGALGIMNELAMWLIELTGMHGVAMSPKAGAHGELCGMLCIKAALEKRGEGHRKVVLVPESAHGTNPATAAFAGFTVEDIPATAEGRVDTDALKARLGPDVAAVMITNPNTCGLFERDLKAISDAVHAAGGYVYCDGANFNAIVGRVRPGDLGVDAMHINLHKTFSTPHGGGGPGSGPTVLSEALSPFAPLPYTARTKDGHIHLIEEERADEFSAEHFGGKLDSFGRMTAFHGQMGMFTRALTYILSHGADGLRQVAEDAVLNANYVLRSLEDTLDAPFAFSGPCMHEAIFSDEGFPEGFSTIDVAKALIDEGFHPMTMYFPLVVHGAMLVEPTETESKAALDQFIGALRSVAERAKAGDQSLKTAPHFAPRSRLDETLAARKPKLVWKEPVVTSEAAE</sequence>
<evidence type="ECO:0000256" key="6">
    <source>
        <dbReference type="SAM" id="MobiDB-lite"/>
    </source>
</evidence>
<dbReference type="InterPro" id="IPR020581">
    <property type="entry name" value="GDC_P"/>
</dbReference>
<evidence type="ECO:0000256" key="3">
    <source>
        <dbReference type="ARBA" id="ARBA00022898"/>
    </source>
</evidence>
<dbReference type="InterPro" id="IPR015422">
    <property type="entry name" value="PyrdxlP-dep_Trfase_small"/>
</dbReference>
<evidence type="ECO:0000256" key="5">
    <source>
        <dbReference type="ARBA" id="ARBA00049026"/>
    </source>
</evidence>
<dbReference type="NCBIfam" id="NF003346">
    <property type="entry name" value="PRK04366.1"/>
    <property type="match status" value="1"/>
</dbReference>
<dbReference type="EMBL" id="NBBJ01000006">
    <property type="protein sequence ID" value="OWK28300.1"/>
    <property type="molecule type" value="Genomic_DNA"/>
</dbReference>
<keyword evidence="10" id="KW-1185">Reference proteome</keyword>